<dbReference type="RefSeq" id="WP_074601263.1">
    <property type="nucleotide sequence ID" value="NZ_FNHF01000011.1"/>
</dbReference>
<dbReference type="OrthoDB" id="2374256at2"/>
<dbReference type="GO" id="GO:0045881">
    <property type="term" value="P:positive regulation of sporulation resulting in formation of a cellular spore"/>
    <property type="evidence" value="ECO:0007669"/>
    <property type="project" value="InterPro"/>
</dbReference>
<dbReference type="AlphaFoldDB" id="A0A1G9Z0S1"/>
<accession>A0A1G9Z0S1</accession>
<evidence type="ECO:0000313" key="4">
    <source>
        <dbReference type="Proteomes" id="UP000182347"/>
    </source>
</evidence>
<feature type="transmembrane region" description="Helical" evidence="2">
    <location>
        <begin position="114"/>
        <end position="131"/>
    </location>
</feature>
<feature type="transmembrane region" description="Helical" evidence="2">
    <location>
        <begin position="172"/>
        <end position="189"/>
    </location>
</feature>
<feature type="compositionally biased region" description="Basic residues" evidence="1">
    <location>
        <begin position="214"/>
        <end position="224"/>
    </location>
</feature>
<evidence type="ECO:0000256" key="2">
    <source>
        <dbReference type="SAM" id="Phobius"/>
    </source>
</evidence>
<keyword evidence="2" id="KW-1133">Transmembrane helix</keyword>
<sequence>MNSRNWVRMFLTTLLVGAASTLITSFFVKAGAYGEYLQPVDLFEILGLVIFFTALGLVFSLISQMGFFAYLTINQFGLGMFRGFWLPIQVVLILFTLFDLIYFRYKAADGETPIFIYLLVAAVLFGYSLVIAKIKANETNAKAFIPALFFMFVVTSIEWVPGLRSTGSDYEWLMIIPLLLCNTYQLLLLHRITNQKAAAEGKELTSSAKPATKQNKKQRSKRKK</sequence>
<dbReference type="STRING" id="482461.SAMN05216244_0144"/>
<protein>
    <submittedName>
        <fullName evidence="3">KinB signaling pathway activation protein</fullName>
    </submittedName>
</protein>
<dbReference type="InterPro" id="IPR024164">
    <property type="entry name" value="KinB-signalling_activ"/>
</dbReference>
<keyword evidence="4" id="KW-1185">Reference proteome</keyword>
<reference evidence="4" key="1">
    <citation type="submission" date="2016-10" db="EMBL/GenBank/DDBJ databases">
        <authorList>
            <person name="Varghese N."/>
            <person name="Submissions S."/>
        </authorList>
    </citation>
    <scope>NUCLEOTIDE SEQUENCE [LARGE SCALE GENOMIC DNA]</scope>
    <source>
        <strain evidence="4">CGMCC 1.6199</strain>
    </source>
</reference>
<feature type="transmembrane region" description="Helical" evidence="2">
    <location>
        <begin position="83"/>
        <end position="102"/>
    </location>
</feature>
<gene>
    <name evidence="3" type="ORF">SAMN05216244_0144</name>
</gene>
<keyword evidence="2" id="KW-0812">Transmembrane</keyword>
<proteinExistence type="predicted"/>
<dbReference type="Pfam" id="PF14089">
    <property type="entry name" value="KbaA"/>
    <property type="match status" value="1"/>
</dbReference>
<feature type="transmembrane region" description="Helical" evidence="2">
    <location>
        <begin position="46"/>
        <end position="71"/>
    </location>
</feature>
<organism evidence="3 4">
    <name type="scientific">Sediminibacillus halophilus</name>
    <dbReference type="NCBI Taxonomy" id="482461"/>
    <lineage>
        <taxon>Bacteria</taxon>
        <taxon>Bacillati</taxon>
        <taxon>Bacillota</taxon>
        <taxon>Bacilli</taxon>
        <taxon>Bacillales</taxon>
        <taxon>Bacillaceae</taxon>
        <taxon>Sediminibacillus</taxon>
    </lineage>
</organism>
<dbReference type="Proteomes" id="UP000182347">
    <property type="component" value="Unassembled WGS sequence"/>
</dbReference>
<evidence type="ECO:0000313" key="3">
    <source>
        <dbReference type="EMBL" id="SDN14555.1"/>
    </source>
</evidence>
<dbReference type="PIRSF" id="PIRSF029886">
    <property type="entry name" value="KBAA"/>
    <property type="match status" value="1"/>
</dbReference>
<dbReference type="SMART" id="SM01251">
    <property type="entry name" value="KbaA"/>
    <property type="match status" value="1"/>
</dbReference>
<evidence type="ECO:0000256" key="1">
    <source>
        <dbReference type="SAM" id="MobiDB-lite"/>
    </source>
</evidence>
<dbReference type="EMBL" id="FNHF01000011">
    <property type="protein sequence ID" value="SDN14555.1"/>
    <property type="molecule type" value="Genomic_DNA"/>
</dbReference>
<feature type="region of interest" description="Disordered" evidence="1">
    <location>
        <begin position="200"/>
        <end position="224"/>
    </location>
</feature>
<name>A0A1G9Z0S1_9BACI</name>
<feature type="transmembrane region" description="Helical" evidence="2">
    <location>
        <begin position="143"/>
        <end position="160"/>
    </location>
</feature>
<keyword evidence="2" id="KW-0472">Membrane</keyword>